<dbReference type="InterPro" id="IPR013099">
    <property type="entry name" value="K_chnl_dom"/>
</dbReference>
<dbReference type="InterPro" id="IPR003148">
    <property type="entry name" value="RCK_N"/>
</dbReference>
<keyword evidence="5" id="KW-0406">Ion transport</keyword>
<gene>
    <name evidence="5" type="ORF">MPNT_150056</name>
</gene>
<organism evidence="5 6">
    <name type="scientific">Candidatus Methylacidithermus pantelleriae</name>
    <dbReference type="NCBI Taxonomy" id="2744239"/>
    <lineage>
        <taxon>Bacteria</taxon>
        <taxon>Pseudomonadati</taxon>
        <taxon>Verrucomicrobiota</taxon>
        <taxon>Methylacidiphilae</taxon>
        <taxon>Methylacidiphilales</taxon>
        <taxon>Methylacidiphilaceae</taxon>
        <taxon>Candidatus Methylacidithermus</taxon>
    </lineage>
</organism>
<dbReference type="PROSITE" id="PS51202">
    <property type="entry name" value="RCK_C"/>
    <property type="match status" value="1"/>
</dbReference>
<dbReference type="GO" id="GO:0006813">
    <property type="term" value="P:potassium ion transport"/>
    <property type="evidence" value="ECO:0007669"/>
    <property type="project" value="InterPro"/>
</dbReference>
<dbReference type="Gene3D" id="1.10.287.70">
    <property type="match status" value="1"/>
</dbReference>
<keyword evidence="6" id="KW-1185">Reference proteome</keyword>
<dbReference type="PANTHER" id="PTHR43833">
    <property type="entry name" value="POTASSIUM CHANNEL PROTEIN 2-RELATED-RELATED"/>
    <property type="match status" value="1"/>
</dbReference>
<keyword evidence="2" id="KW-0812">Transmembrane</keyword>
<dbReference type="GO" id="GO:0005886">
    <property type="term" value="C:plasma membrane"/>
    <property type="evidence" value="ECO:0007669"/>
    <property type="project" value="UniProtKB-SubCell"/>
</dbReference>
<sequence length="353" mass="38690">MSRTTSFESDSRRDPLVARQAQRQFLFALAALGTLVAIGFVGYWWIEGESPLDALYMAVTTLSPVGIAVQKPLSVPGKLLTMALIVAGGVVVAYAVATAVELFSSPWWHSSWQERLHMRAIDALSGHVIVCGYGRLGRHVVAELIEEKLPFVVIDRDPEKVTDIRARDGIALEGDASQEDLLQKAGIARARGLVACTDSDAENVLIVLTARNLRPDLVIVARANSEASEPKLKKAGANRVLFPFRTAGRRMVTLIVRPEVADFFEDVTRAGGRELVVEQLTVLDRSPLVGQTLREAQVRNRFNVTVLACRKADGDYFLHPRADTVLEANMQLVVLGTWEELQVLAELARGKAS</sequence>
<evidence type="ECO:0000313" key="6">
    <source>
        <dbReference type="Proteomes" id="UP000663859"/>
    </source>
</evidence>
<dbReference type="InterPro" id="IPR036291">
    <property type="entry name" value="NAD(P)-bd_dom_sf"/>
</dbReference>
<proteinExistence type="predicted"/>
<dbReference type="AlphaFoldDB" id="A0A8J2FNN9"/>
<dbReference type="Gene3D" id="3.30.70.1450">
    <property type="entry name" value="Regulator of K+ conductance, C-terminal domain"/>
    <property type="match status" value="1"/>
</dbReference>
<feature type="domain" description="RCK C-terminal" evidence="4">
    <location>
        <begin position="265"/>
        <end position="350"/>
    </location>
</feature>
<keyword evidence="5" id="KW-0813">Transport</keyword>
<evidence type="ECO:0000256" key="1">
    <source>
        <dbReference type="ARBA" id="ARBA00004651"/>
    </source>
</evidence>
<accession>A0A8J2FNN9</accession>
<comment type="subcellular location">
    <subcellularLocation>
        <location evidence="1">Cell membrane</location>
        <topology evidence="1">Multi-pass membrane protein</topology>
    </subcellularLocation>
</comment>
<dbReference type="Gene3D" id="3.40.50.720">
    <property type="entry name" value="NAD(P)-binding Rossmann-like Domain"/>
    <property type="match status" value="1"/>
</dbReference>
<name>A0A8J2FNN9_9BACT</name>
<dbReference type="Proteomes" id="UP000663859">
    <property type="component" value="Unassembled WGS sequence"/>
</dbReference>
<dbReference type="PANTHER" id="PTHR43833:SF9">
    <property type="entry name" value="POTASSIUM CHANNEL PROTEIN YUGO-RELATED"/>
    <property type="match status" value="1"/>
</dbReference>
<dbReference type="SUPFAM" id="SSF51735">
    <property type="entry name" value="NAD(P)-binding Rossmann-fold domains"/>
    <property type="match status" value="1"/>
</dbReference>
<dbReference type="InterPro" id="IPR036721">
    <property type="entry name" value="RCK_C_sf"/>
</dbReference>
<feature type="transmembrane region" description="Helical" evidence="2">
    <location>
        <begin position="25"/>
        <end position="46"/>
    </location>
</feature>
<dbReference type="RefSeq" id="WP_214096250.1">
    <property type="nucleotide sequence ID" value="NZ_CAJNOB010000007.1"/>
</dbReference>
<dbReference type="InterPro" id="IPR006037">
    <property type="entry name" value="RCK_C"/>
</dbReference>
<keyword evidence="2" id="KW-0472">Membrane</keyword>
<dbReference type="InterPro" id="IPR050721">
    <property type="entry name" value="Trk_Ktr_HKT_K-transport"/>
</dbReference>
<dbReference type="Pfam" id="PF07885">
    <property type="entry name" value="Ion_trans_2"/>
    <property type="match status" value="1"/>
</dbReference>
<feature type="transmembrane region" description="Helical" evidence="2">
    <location>
        <begin position="79"/>
        <end position="103"/>
    </location>
</feature>
<dbReference type="SUPFAM" id="SSF81324">
    <property type="entry name" value="Voltage-gated potassium channels"/>
    <property type="match status" value="1"/>
</dbReference>
<dbReference type="GO" id="GO:0008324">
    <property type="term" value="F:monoatomic cation transmembrane transporter activity"/>
    <property type="evidence" value="ECO:0007669"/>
    <property type="project" value="InterPro"/>
</dbReference>
<keyword evidence="2" id="KW-1133">Transmembrane helix</keyword>
<dbReference type="Pfam" id="PF02080">
    <property type="entry name" value="TrkA_C"/>
    <property type="match status" value="1"/>
</dbReference>
<feature type="domain" description="RCK N-terminal" evidence="3">
    <location>
        <begin position="125"/>
        <end position="242"/>
    </location>
</feature>
<evidence type="ECO:0000259" key="3">
    <source>
        <dbReference type="PROSITE" id="PS51201"/>
    </source>
</evidence>
<dbReference type="Pfam" id="PF02254">
    <property type="entry name" value="TrkA_N"/>
    <property type="match status" value="1"/>
</dbReference>
<comment type="caution">
    <text evidence="5">The sequence shown here is derived from an EMBL/GenBank/DDBJ whole genome shotgun (WGS) entry which is preliminary data.</text>
</comment>
<reference evidence="5" key="1">
    <citation type="submission" date="2021-02" db="EMBL/GenBank/DDBJ databases">
        <authorList>
            <person name="Cremers G."/>
            <person name="Picone N."/>
        </authorList>
    </citation>
    <scope>NUCLEOTIDE SEQUENCE</scope>
    <source>
        <strain evidence="5">PQ17</strain>
    </source>
</reference>
<keyword evidence="5" id="KW-0407">Ion channel</keyword>
<evidence type="ECO:0000256" key="2">
    <source>
        <dbReference type="SAM" id="Phobius"/>
    </source>
</evidence>
<dbReference type="SUPFAM" id="SSF116726">
    <property type="entry name" value="TrkA C-terminal domain-like"/>
    <property type="match status" value="1"/>
</dbReference>
<protein>
    <submittedName>
        <fullName evidence="5">Potassium channel protein</fullName>
    </submittedName>
</protein>
<evidence type="ECO:0000313" key="5">
    <source>
        <dbReference type="EMBL" id="CAF0694035.1"/>
    </source>
</evidence>
<dbReference type="PROSITE" id="PS51201">
    <property type="entry name" value="RCK_N"/>
    <property type="match status" value="1"/>
</dbReference>
<dbReference type="EMBL" id="CAJNOB010000007">
    <property type="protein sequence ID" value="CAF0694035.1"/>
    <property type="molecule type" value="Genomic_DNA"/>
</dbReference>
<evidence type="ECO:0000259" key="4">
    <source>
        <dbReference type="PROSITE" id="PS51202"/>
    </source>
</evidence>